<keyword evidence="2" id="KW-1185">Reference proteome</keyword>
<evidence type="ECO:0000313" key="1">
    <source>
        <dbReference type="EMBL" id="GGI10047.1"/>
    </source>
</evidence>
<gene>
    <name evidence="1" type="ORF">GCM10007380_00830</name>
</gene>
<organism evidence="1 2">
    <name type="scientific">Gottfriedia solisilvae</name>
    <dbReference type="NCBI Taxonomy" id="1516104"/>
    <lineage>
        <taxon>Bacteria</taxon>
        <taxon>Bacillati</taxon>
        <taxon>Bacillota</taxon>
        <taxon>Bacilli</taxon>
        <taxon>Bacillales</taxon>
        <taxon>Bacillaceae</taxon>
        <taxon>Gottfriedia</taxon>
    </lineage>
</organism>
<name>A0A8J3EVW7_9BACI</name>
<proteinExistence type="predicted"/>
<reference evidence="2" key="1">
    <citation type="journal article" date="2019" name="Int. J. Syst. Evol. Microbiol.">
        <title>The Global Catalogue of Microorganisms (GCM) 10K type strain sequencing project: providing services to taxonomists for standard genome sequencing and annotation.</title>
        <authorList>
            <consortium name="The Broad Institute Genomics Platform"/>
            <consortium name="The Broad Institute Genome Sequencing Center for Infectious Disease"/>
            <person name="Wu L."/>
            <person name="Ma J."/>
        </authorList>
    </citation>
    <scope>NUCLEOTIDE SEQUENCE [LARGE SCALE GENOMIC DNA]</scope>
    <source>
        <strain evidence="2">CGMCC 1.14993</strain>
    </source>
</reference>
<dbReference type="Proteomes" id="UP000626244">
    <property type="component" value="Unassembled WGS sequence"/>
</dbReference>
<dbReference type="EMBL" id="BMHB01000001">
    <property type="protein sequence ID" value="GGI10047.1"/>
    <property type="molecule type" value="Genomic_DNA"/>
</dbReference>
<comment type="caution">
    <text evidence="1">The sequence shown here is derived from an EMBL/GenBank/DDBJ whole genome shotgun (WGS) entry which is preliminary data.</text>
</comment>
<accession>A0A8J3EVW7</accession>
<sequence>MLLEMLSVIKIVADKVNSDAGACRVSTNLGNYQDSKHLHWHVASGNPL</sequence>
<dbReference type="AlphaFoldDB" id="A0A8J3EVW7"/>
<evidence type="ECO:0000313" key="2">
    <source>
        <dbReference type="Proteomes" id="UP000626244"/>
    </source>
</evidence>
<protein>
    <submittedName>
        <fullName evidence="1">Uncharacterized protein</fullName>
    </submittedName>
</protein>